<dbReference type="Gene3D" id="3.30.70.1430">
    <property type="entry name" value="Multidrug efflux transporter AcrB pore domain"/>
    <property type="match status" value="2"/>
</dbReference>
<evidence type="ECO:0000256" key="7">
    <source>
        <dbReference type="ARBA" id="ARBA00023136"/>
    </source>
</evidence>
<dbReference type="SUPFAM" id="SSF82714">
    <property type="entry name" value="Multidrug efflux transporter AcrB TolC docking domain, DN and DC subdomains"/>
    <property type="match status" value="2"/>
</dbReference>
<keyword evidence="5 8" id="KW-0812">Transmembrane</keyword>
<feature type="transmembrane region" description="Helical" evidence="8">
    <location>
        <begin position="354"/>
        <end position="373"/>
    </location>
</feature>
<dbReference type="Pfam" id="PF00873">
    <property type="entry name" value="ACR_tran"/>
    <property type="match status" value="1"/>
</dbReference>
<dbReference type="Gene3D" id="1.20.1640.10">
    <property type="entry name" value="Multidrug efflux transporter AcrB transmembrane domain"/>
    <property type="match status" value="2"/>
</dbReference>
<dbReference type="Gene3D" id="3.30.70.1440">
    <property type="entry name" value="Multidrug efflux transporter AcrB pore domain"/>
    <property type="match status" value="1"/>
</dbReference>
<dbReference type="InterPro" id="IPR027463">
    <property type="entry name" value="AcrB_DN_DC_subdom"/>
</dbReference>
<keyword evidence="6 8" id="KW-1133">Transmembrane helix</keyword>
<gene>
    <name evidence="9" type="ORF">BN948_04682</name>
</gene>
<dbReference type="SUPFAM" id="SSF82693">
    <property type="entry name" value="Multidrug efflux transporter AcrB pore domain, PN1, PN2, PC1 and PC2 subdomains"/>
    <property type="match status" value="4"/>
</dbReference>
<dbReference type="GO" id="GO:0042910">
    <property type="term" value="F:xenobiotic transmembrane transporter activity"/>
    <property type="evidence" value="ECO:0007669"/>
    <property type="project" value="TreeGrafter"/>
</dbReference>
<dbReference type="PANTHER" id="PTHR32063">
    <property type="match status" value="1"/>
</dbReference>
<sequence length="1041" mass="110466">MSAAPSLSRPFILRPVATSLLMLAVLIAGLLAWRQLPVSALPQVDYPVIQVFTFQPGASPDVTARTVTAPLERRLGQIPGLAQMSSTSSGGASVITMKFALEVDLGVAEQDVQAALQSANSLLPSDLPAPPIYRKVNPADVPILTLAISSGTLPLPRVVDLVDTRMAGQLSRLPGVGLVSLAGGQRPAIRVQANSRALAANGLTLEELRTAIAAANNNQPKGSFDGELRSTMLDANDQLRSVAEYRRLIVAWRNGAPLRLGDVAKVEEGAEDRFLAAWAGMACADGQNANCGLAPAVLLNIQRQPGANVIAVADQVRALLPQLTATLPATVKVQVVSDRTESIRASVRDVQKELLFAIALVVLVTFVFLRTPAATLIPSVAVPLSLVGTFAAMLLLGYSLNNLSLMALTIATGFVVDDAIVMLENIARHREEGAGPMEAALKGASEIGFTLVSLTVSLVAVLIPLLFMADVVGRLFHEFAVTLAVAISISLVVSLTLTPMMAARMLPRPLTHGEQRDWLSGTIERYGRWLDWVLARQPLALLAMAATLLLTGLLYLAVPKGFFPVQDAGAIQVVTEAPQSVSFGAMAERQRALADALLNEAPVHSIASYIGVDGSNATLNSGRMLITLAPHAQRSVSAGDLIERLREKARGVDGIQAWFQPVQELSLEDRISRTQYQFTLSSPDSALLAEWSERLLQALQQRPELADVAGNLQREGLQAYLEVDRDAAARLGLRMSDIASALQSAFGQRQVSTLFTHASQYRVVLESDDAARGGLQALEGVFVRPANAGADAAPVPLSAVARAVERRAPLAIEHQGQFPAATLSFNLAPGHSLGEAVAAIEEVQEQIELPLAVELAFQGAAEGFRSSLANTLWLILAAVVVMYLVLGMLYESAVHPLTILSTLPSATVGALAALLLAGRPLDLIAVIGIVLLIGLVKKNGIMMVDFALDAQRRLGMSPREAIHRAALLRFRPILMTTLAALFGAVPLMLASGSGAELRQPLGIVMVGGLILSQVLTLFTTPVVYLAFDRLGRRRAAPSTGA</sequence>
<organism evidence="9 10">
    <name type="scientific">Hydrogenophaga intermedia</name>
    <dbReference type="NCBI Taxonomy" id="65786"/>
    <lineage>
        <taxon>Bacteria</taxon>
        <taxon>Pseudomonadati</taxon>
        <taxon>Pseudomonadota</taxon>
        <taxon>Betaproteobacteria</taxon>
        <taxon>Burkholderiales</taxon>
        <taxon>Comamonadaceae</taxon>
        <taxon>Hydrogenophaga</taxon>
    </lineage>
</organism>
<reference evidence="10" key="1">
    <citation type="submission" date="2014-11" db="EMBL/GenBank/DDBJ databases">
        <title>Draft genome sequence of Hydrogenophaga intermedia S1.</title>
        <authorList>
            <person name="Gan H.M."/>
            <person name="Chew T.H."/>
            <person name="Stolz A."/>
        </authorList>
    </citation>
    <scope>NUCLEOTIDE SEQUENCE [LARGE SCALE GENOMIC DNA]</scope>
    <source>
        <strain evidence="10">S1</strain>
    </source>
</reference>
<evidence type="ECO:0000313" key="10">
    <source>
        <dbReference type="Proteomes" id="UP000028878"/>
    </source>
</evidence>
<comment type="subcellular location">
    <subcellularLocation>
        <location evidence="1">Cell inner membrane</location>
        <topology evidence="1">Multi-pass membrane protein</topology>
    </subcellularLocation>
</comment>
<dbReference type="PRINTS" id="PR00702">
    <property type="entry name" value="ACRIFLAVINRP"/>
</dbReference>
<protein>
    <submittedName>
        <fullName evidence="9">Cation/multidrug efflux pump</fullName>
    </submittedName>
</protein>
<evidence type="ECO:0000256" key="8">
    <source>
        <dbReference type="SAM" id="Phobius"/>
    </source>
</evidence>
<dbReference type="FunFam" id="3.30.70.1430:FF:000001">
    <property type="entry name" value="Efflux pump membrane transporter"/>
    <property type="match status" value="1"/>
</dbReference>
<feature type="transmembrane region" description="Helical" evidence="8">
    <location>
        <begin position="923"/>
        <end position="948"/>
    </location>
</feature>
<feature type="transmembrane region" description="Helical" evidence="8">
    <location>
        <begin position="539"/>
        <end position="558"/>
    </location>
</feature>
<keyword evidence="3" id="KW-1003">Cell membrane</keyword>
<proteinExistence type="predicted"/>
<dbReference type="PANTHER" id="PTHR32063:SF21">
    <property type="entry name" value="MULTIDRUG RESISTANCE PROTEIN MDTB"/>
    <property type="match status" value="1"/>
</dbReference>
<dbReference type="GO" id="GO:0005886">
    <property type="term" value="C:plasma membrane"/>
    <property type="evidence" value="ECO:0007669"/>
    <property type="project" value="UniProtKB-SubCell"/>
</dbReference>
<keyword evidence="10" id="KW-1185">Reference proteome</keyword>
<evidence type="ECO:0000256" key="1">
    <source>
        <dbReference type="ARBA" id="ARBA00004429"/>
    </source>
</evidence>
<dbReference type="AlphaFoldDB" id="A0A1L1PLK2"/>
<evidence type="ECO:0000313" key="9">
    <source>
        <dbReference type="EMBL" id="CDN90240.1"/>
    </source>
</evidence>
<keyword evidence="2" id="KW-0813">Transport</keyword>
<feature type="transmembrane region" description="Helical" evidence="8">
    <location>
        <begin position="1001"/>
        <end position="1027"/>
    </location>
</feature>
<feature type="transmembrane region" description="Helical" evidence="8">
    <location>
        <begin position="380"/>
        <end position="400"/>
    </location>
</feature>
<dbReference type="EMBL" id="CCAE010000071">
    <property type="protein sequence ID" value="CDN90240.1"/>
    <property type="molecule type" value="Genomic_DNA"/>
</dbReference>
<dbReference type="InterPro" id="IPR001036">
    <property type="entry name" value="Acrflvin-R"/>
</dbReference>
<evidence type="ECO:0000256" key="2">
    <source>
        <dbReference type="ARBA" id="ARBA00022448"/>
    </source>
</evidence>
<dbReference type="SUPFAM" id="SSF82866">
    <property type="entry name" value="Multidrug efflux transporter AcrB transmembrane domain"/>
    <property type="match status" value="2"/>
</dbReference>
<evidence type="ECO:0000256" key="3">
    <source>
        <dbReference type="ARBA" id="ARBA00022475"/>
    </source>
</evidence>
<keyword evidence="7 8" id="KW-0472">Membrane</keyword>
<evidence type="ECO:0000256" key="6">
    <source>
        <dbReference type="ARBA" id="ARBA00022989"/>
    </source>
</evidence>
<feature type="transmembrane region" description="Helical" evidence="8">
    <location>
        <begin position="12"/>
        <end position="33"/>
    </location>
</feature>
<evidence type="ECO:0000256" key="5">
    <source>
        <dbReference type="ARBA" id="ARBA00022692"/>
    </source>
</evidence>
<feature type="transmembrane region" description="Helical" evidence="8">
    <location>
        <begin position="872"/>
        <end position="890"/>
    </location>
</feature>
<feature type="transmembrane region" description="Helical" evidence="8">
    <location>
        <begin position="406"/>
        <end position="426"/>
    </location>
</feature>
<feature type="transmembrane region" description="Helical" evidence="8">
    <location>
        <begin position="447"/>
        <end position="467"/>
    </location>
</feature>
<evidence type="ECO:0000256" key="4">
    <source>
        <dbReference type="ARBA" id="ARBA00022519"/>
    </source>
</evidence>
<dbReference type="RefSeq" id="WP_009516115.1">
    <property type="nucleotide sequence ID" value="NZ_CCAE010000071.1"/>
</dbReference>
<feature type="transmembrane region" description="Helical" evidence="8">
    <location>
        <begin position="968"/>
        <end position="989"/>
    </location>
</feature>
<keyword evidence="4" id="KW-0997">Cell inner membrane</keyword>
<name>A0A1L1PLK2_HYDIT</name>
<dbReference type="Proteomes" id="UP000028878">
    <property type="component" value="Unassembled WGS sequence"/>
</dbReference>
<dbReference type="Gene3D" id="3.30.70.1320">
    <property type="entry name" value="Multidrug efflux transporter AcrB pore domain like"/>
    <property type="match status" value="1"/>
</dbReference>
<accession>A0A1L1PLK2</accession>
<feature type="transmembrane region" description="Helical" evidence="8">
    <location>
        <begin position="479"/>
        <end position="498"/>
    </location>
</feature>
<dbReference type="FunFam" id="1.20.1640.10:FF:000001">
    <property type="entry name" value="Efflux pump membrane transporter"/>
    <property type="match status" value="1"/>
</dbReference>
<dbReference type="Gene3D" id="3.30.2090.10">
    <property type="entry name" value="Multidrug efflux transporter AcrB TolC docking domain, DN and DC subdomains"/>
    <property type="match status" value="2"/>
</dbReference>